<reference evidence="3" key="1">
    <citation type="journal article" date="2019" name="Int. J. Syst. Evol. Microbiol.">
        <title>The Global Catalogue of Microorganisms (GCM) 10K type strain sequencing project: providing services to taxonomists for standard genome sequencing and annotation.</title>
        <authorList>
            <consortium name="The Broad Institute Genomics Platform"/>
            <consortium name="The Broad Institute Genome Sequencing Center for Infectious Disease"/>
            <person name="Wu L."/>
            <person name="Ma J."/>
        </authorList>
    </citation>
    <scope>NUCLEOTIDE SEQUENCE [LARGE SCALE GENOMIC DNA]</scope>
    <source>
        <strain evidence="3">CCUG 63418</strain>
    </source>
</reference>
<protein>
    <recommendedName>
        <fullName evidence="4">Lipocalin-like domain-containing protein</fullName>
    </recommendedName>
</protein>
<dbReference type="PROSITE" id="PS51257">
    <property type="entry name" value="PROKAR_LIPOPROTEIN"/>
    <property type="match status" value="1"/>
</dbReference>
<keyword evidence="3" id="KW-1185">Reference proteome</keyword>
<feature type="signal peptide" evidence="1">
    <location>
        <begin position="1"/>
        <end position="25"/>
    </location>
</feature>
<keyword evidence="1" id="KW-0732">Signal</keyword>
<evidence type="ECO:0000313" key="2">
    <source>
        <dbReference type="EMBL" id="MFD0751502.1"/>
    </source>
</evidence>
<organism evidence="2 3">
    <name type="scientific">Mucilaginibacter calamicampi</name>
    <dbReference type="NCBI Taxonomy" id="1302352"/>
    <lineage>
        <taxon>Bacteria</taxon>
        <taxon>Pseudomonadati</taxon>
        <taxon>Bacteroidota</taxon>
        <taxon>Sphingobacteriia</taxon>
        <taxon>Sphingobacteriales</taxon>
        <taxon>Sphingobacteriaceae</taxon>
        <taxon>Mucilaginibacter</taxon>
    </lineage>
</organism>
<accession>A0ABW2YYQ6</accession>
<sequence length="134" mass="15010">MKPISLKNYSLILLSILLFSGCDHAVKTTDLYGKWNYIKIENPGQTTPGVSDIQLKQESPYIEFTKADSLRMFWGGKLLSHGTFTVDGTNIQYKEILADGSTRSFPFFISDFKDGKMVFETLGADASRVTVVKE</sequence>
<dbReference type="EMBL" id="JBHTHU010000020">
    <property type="protein sequence ID" value="MFD0751502.1"/>
    <property type="molecule type" value="Genomic_DNA"/>
</dbReference>
<evidence type="ECO:0000313" key="3">
    <source>
        <dbReference type="Proteomes" id="UP001596958"/>
    </source>
</evidence>
<name>A0ABW2YYQ6_9SPHI</name>
<evidence type="ECO:0008006" key="4">
    <source>
        <dbReference type="Google" id="ProtNLM"/>
    </source>
</evidence>
<gene>
    <name evidence="2" type="ORF">ACFQZS_15225</name>
</gene>
<comment type="caution">
    <text evidence="2">The sequence shown here is derived from an EMBL/GenBank/DDBJ whole genome shotgun (WGS) entry which is preliminary data.</text>
</comment>
<dbReference type="Proteomes" id="UP001596958">
    <property type="component" value="Unassembled WGS sequence"/>
</dbReference>
<proteinExistence type="predicted"/>
<dbReference type="RefSeq" id="WP_377101758.1">
    <property type="nucleotide sequence ID" value="NZ_JBHTHU010000020.1"/>
</dbReference>
<feature type="chain" id="PRO_5046322072" description="Lipocalin-like domain-containing protein" evidence="1">
    <location>
        <begin position="26"/>
        <end position="134"/>
    </location>
</feature>
<evidence type="ECO:0000256" key="1">
    <source>
        <dbReference type="SAM" id="SignalP"/>
    </source>
</evidence>